<evidence type="ECO:0000259" key="1">
    <source>
        <dbReference type="PROSITE" id="PS50013"/>
    </source>
</evidence>
<dbReference type="PROSITE" id="PS50013">
    <property type="entry name" value="CHROMO_2"/>
    <property type="match status" value="1"/>
</dbReference>
<dbReference type="InterPro" id="IPR016197">
    <property type="entry name" value="Chromo-like_dom_sf"/>
</dbReference>
<sequence>MQTKVATVEDYMRDRKRMDELLQHNLKAAQERMKKYAGDHMSEREFQVGDWVYLRLQPYRQSSVMIRNNTKLSAKYFGPYSIEEKIGKVACRLRLGHQITPILQLPDTDEKGQIRVEPMALLSRRMIKRKNAAVTQWLIQWWGAERAEATWEDAK</sequence>
<dbReference type="InterPro" id="IPR056924">
    <property type="entry name" value="SH3_Tf2-1"/>
</dbReference>
<dbReference type="PANTHER" id="PTHR46148">
    <property type="entry name" value="CHROMO DOMAIN-CONTAINING PROTEIN"/>
    <property type="match status" value="1"/>
</dbReference>
<dbReference type="Proteomes" id="UP001652660">
    <property type="component" value="Chromosome 11e"/>
</dbReference>
<dbReference type="Pfam" id="PF24626">
    <property type="entry name" value="SH3_Tf2-1"/>
    <property type="match status" value="1"/>
</dbReference>
<dbReference type="InterPro" id="IPR000953">
    <property type="entry name" value="Chromo/chromo_shadow_dom"/>
</dbReference>
<evidence type="ECO:0000313" key="3">
    <source>
        <dbReference type="RefSeq" id="XP_071928070.1"/>
    </source>
</evidence>
<protein>
    <recommendedName>
        <fullName evidence="1">Chromo domain-containing protein</fullName>
    </recommendedName>
</protein>
<gene>
    <name evidence="3" type="primary">LOC140021204</name>
</gene>
<keyword evidence="2" id="KW-1185">Reference proteome</keyword>
<name>A0ABM4W8F0_COFAR</name>
<proteinExistence type="predicted"/>
<organism evidence="2 3">
    <name type="scientific">Coffea arabica</name>
    <name type="common">Arabian coffee</name>
    <dbReference type="NCBI Taxonomy" id="13443"/>
    <lineage>
        <taxon>Eukaryota</taxon>
        <taxon>Viridiplantae</taxon>
        <taxon>Streptophyta</taxon>
        <taxon>Embryophyta</taxon>
        <taxon>Tracheophyta</taxon>
        <taxon>Spermatophyta</taxon>
        <taxon>Magnoliopsida</taxon>
        <taxon>eudicotyledons</taxon>
        <taxon>Gunneridae</taxon>
        <taxon>Pentapetalae</taxon>
        <taxon>asterids</taxon>
        <taxon>lamiids</taxon>
        <taxon>Gentianales</taxon>
        <taxon>Rubiaceae</taxon>
        <taxon>Ixoroideae</taxon>
        <taxon>Gardenieae complex</taxon>
        <taxon>Bertiereae - Coffeeae clade</taxon>
        <taxon>Coffeeae</taxon>
        <taxon>Coffea</taxon>
    </lineage>
</organism>
<feature type="domain" description="Chromo" evidence="1">
    <location>
        <begin position="114"/>
        <end position="155"/>
    </location>
</feature>
<dbReference type="RefSeq" id="XP_071928070.1">
    <property type="nucleotide sequence ID" value="XM_072071969.1"/>
</dbReference>
<evidence type="ECO:0000313" key="2">
    <source>
        <dbReference type="Proteomes" id="UP001652660"/>
    </source>
</evidence>
<dbReference type="GeneID" id="140021204"/>
<dbReference type="PANTHER" id="PTHR46148:SF52">
    <property type="entry name" value="OS04G0603800 PROTEIN"/>
    <property type="match status" value="1"/>
</dbReference>
<accession>A0ABM4W8F0</accession>
<reference evidence="3" key="1">
    <citation type="submission" date="2025-08" db="UniProtKB">
        <authorList>
            <consortium name="RefSeq"/>
        </authorList>
    </citation>
    <scope>IDENTIFICATION</scope>
    <source>
        <tissue evidence="3">Leaves</tissue>
    </source>
</reference>
<dbReference type="SUPFAM" id="SSF54160">
    <property type="entry name" value="Chromo domain-like"/>
    <property type="match status" value="1"/>
</dbReference>